<evidence type="ECO:0000256" key="1">
    <source>
        <dbReference type="ARBA" id="ARBA00009458"/>
    </source>
</evidence>
<dbReference type="GO" id="GO:0005741">
    <property type="term" value="C:mitochondrial outer membrane"/>
    <property type="evidence" value="ECO:0007669"/>
    <property type="project" value="TreeGrafter"/>
</dbReference>
<dbReference type="GO" id="GO:0097192">
    <property type="term" value="P:extrinsic apoptotic signaling pathway in absence of ligand"/>
    <property type="evidence" value="ECO:0007669"/>
    <property type="project" value="TreeGrafter"/>
</dbReference>
<evidence type="ECO:0000313" key="3">
    <source>
        <dbReference type="EMBL" id="CAB4001674.1"/>
    </source>
</evidence>
<name>A0A7D9I9H3_PARCT</name>
<proteinExistence type="inferred from homology"/>
<dbReference type="GO" id="GO:0051400">
    <property type="term" value="F:BH domain binding"/>
    <property type="evidence" value="ECO:0007669"/>
    <property type="project" value="TreeGrafter"/>
</dbReference>
<dbReference type="PANTHER" id="PTHR11256">
    <property type="entry name" value="BCL-2 RELATED"/>
    <property type="match status" value="1"/>
</dbReference>
<organism evidence="3 4">
    <name type="scientific">Paramuricea clavata</name>
    <name type="common">Red gorgonian</name>
    <name type="synonym">Violescent sea-whip</name>
    <dbReference type="NCBI Taxonomy" id="317549"/>
    <lineage>
        <taxon>Eukaryota</taxon>
        <taxon>Metazoa</taxon>
        <taxon>Cnidaria</taxon>
        <taxon>Anthozoa</taxon>
        <taxon>Octocorallia</taxon>
        <taxon>Malacalcyonacea</taxon>
        <taxon>Plexauridae</taxon>
        <taxon>Paramuricea</taxon>
    </lineage>
</organism>
<dbReference type="Proteomes" id="UP001152795">
    <property type="component" value="Unassembled WGS sequence"/>
</dbReference>
<dbReference type="AlphaFoldDB" id="A0A7D9I9H3"/>
<gene>
    <name evidence="3" type="ORF">PACLA_8A017116</name>
</gene>
<dbReference type="GO" id="GO:0001836">
    <property type="term" value="P:release of cytochrome c from mitochondria"/>
    <property type="evidence" value="ECO:0007669"/>
    <property type="project" value="TreeGrafter"/>
</dbReference>
<dbReference type="GO" id="GO:0042981">
    <property type="term" value="P:regulation of apoptotic process"/>
    <property type="evidence" value="ECO:0007669"/>
    <property type="project" value="InterPro"/>
</dbReference>
<evidence type="ECO:0000256" key="2">
    <source>
        <dbReference type="ARBA" id="ARBA00022703"/>
    </source>
</evidence>
<comment type="similarity">
    <text evidence="1">Belongs to the Bcl-2 family.</text>
</comment>
<keyword evidence="2" id="KW-0053">Apoptosis</keyword>
<accession>A0A7D9I9H3</accession>
<comment type="caution">
    <text evidence="3">The sequence shown here is derived from an EMBL/GenBank/DDBJ whole genome shotgun (WGS) entry which is preliminary data.</text>
</comment>
<sequence length="127" mass="14102">MYNVICSKVGCTVHNVEKVFNGVAENIFEDGLINWGRIIALLGFSVKVSQYLEDKSDQIVDLTVCFIVDKTGLWIQSKGGWKNVIVHFNSSSSSRDIVGWFVRHTTTTVATISLGILVSCINNLIHK</sequence>
<dbReference type="InterPro" id="IPR036834">
    <property type="entry name" value="Bcl-2-like_sf"/>
</dbReference>
<keyword evidence="4" id="KW-1185">Reference proteome</keyword>
<protein>
    <submittedName>
        <fullName evidence="3">Apoptosis regulator R1-like</fullName>
    </submittedName>
</protein>
<dbReference type="InterPro" id="IPR026298">
    <property type="entry name" value="Bcl-2_fam"/>
</dbReference>
<dbReference type="Gene3D" id="1.10.437.10">
    <property type="entry name" value="Blc2-like"/>
    <property type="match status" value="1"/>
</dbReference>
<dbReference type="GO" id="GO:0008630">
    <property type="term" value="P:intrinsic apoptotic signaling pathway in response to DNA damage"/>
    <property type="evidence" value="ECO:0007669"/>
    <property type="project" value="TreeGrafter"/>
</dbReference>
<dbReference type="CDD" id="cd06845">
    <property type="entry name" value="Bcl-2_like"/>
    <property type="match status" value="1"/>
</dbReference>
<dbReference type="SMART" id="SM00337">
    <property type="entry name" value="BCL"/>
    <property type="match status" value="1"/>
</dbReference>
<dbReference type="OrthoDB" id="6080198at2759"/>
<dbReference type="InterPro" id="IPR002475">
    <property type="entry name" value="Bcl2-like"/>
</dbReference>
<dbReference type="EMBL" id="CACRXK020004153">
    <property type="protein sequence ID" value="CAB4001674.1"/>
    <property type="molecule type" value="Genomic_DNA"/>
</dbReference>
<evidence type="ECO:0000313" key="4">
    <source>
        <dbReference type="Proteomes" id="UP001152795"/>
    </source>
</evidence>
<dbReference type="Pfam" id="PF00452">
    <property type="entry name" value="Bcl-2"/>
    <property type="match status" value="1"/>
</dbReference>
<dbReference type="SUPFAM" id="SSF56854">
    <property type="entry name" value="Bcl-2 inhibitors of programmed cell death"/>
    <property type="match status" value="1"/>
</dbReference>
<dbReference type="PROSITE" id="PS50062">
    <property type="entry name" value="BCL2_FAMILY"/>
    <property type="match status" value="1"/>
</dbReference>
<reference evidence="3" key="1">
    <citation type="submission" date="2020-04" db="EMBL/GenBank/DDBJ databases">
        <authorList>
            <person name="Alioto T."/>
            <person name="Alioto T."/>
            <person name="Gomez Garrido J."/>
        </authorList>
    </citation>
    <scope>NUCLEOTIDE SEQUENCE</scope>
    <source>
        <strain evidence="3">A484AB</strain>
    </source>
</reference>
<dbReference type="InterPro" id="IPR046371">
    <property type="entry name" value="Bcl-2_BH1-3"/>
</dbReference>